<accession>W4RQS1</accession>
<evidence type="ECO:0000313" key="5">
    <source>
        <dbReference type="Proteomes" id="UP000018949"/>
    </source>
</evidence>
<dbReference type="EMBL" id="BAUW01000050">
    <property type="protein sequence ID" value="GAE46661.1"/>
    <property type="molecule type" value="Genomic_DNA"/>
</dbReference>
<comment type="caution">
    <text evidence="4">The sequence shown here is derived from an EMBL/GenBank/DDBJ whole genome shotgun (WGS) entry which is preliminary data.</text>
</comment>
<dbReference type="Proteomes" id="UP000018949">
    <property type="component" value="Unassembled WGS sequence"/>
</dbReference>
<dbReference type="PROSITE" id="PS51257">
    <property type="entry name" value="PROKAR_LIPOPROTEIN"/>
    <property type="match status" value="1"/>
</dbReference>
<evidence type="ECO:0000256" key="1">
    <source>
        <dbReference type="SAM" id="MobiDB-lite"/>
    </source>
</evidence>
<reference evidence="4 5" key="1">
    <citation type="submission" date="2013-12" db="EMBL/GenBank/DDBJ databases">
        <title>NBRP : Genome information of microbial organism related human and environment.</title>
        <authorList>
            <person name="Hattori M."/>
            <person name="Oshima K."/>
            <person name="Inaba H."/>
            <person name="Suda W."/>
            <person name="Sakamoto M."/>
            <person name="Iino T."/>
            <person name="Kitahara M."/>
            <person name="Oshida Y."/>
            <person name="Iida T."/>
            <person name="Kudo T."/>
            <person name="Itoh T."/>
            <person name="Ahmed I."/>
            <person name="Ohkuma M."/>
        </authorList>
    </citation>
    <scope>NUCLEOTIDE SEQUENCE [LARGE SCALE GENOMIC DNA]</scope>
    <source>
        <strain evidence="4 5">JCM 21738</strain>
    </source>
</reference>
<dbReference type="AlphaFoldDB" id="W4RQS1"/>
<feature type="compositionally biased region" description="Basic and acidic residues" evidence="1">
    <location>
        <begin position="26"/>
        <end position="59"/>
    </location>
</feature>
<feature type="transmembrane region" description="Helical" evidence="2">
    <location>
        <begin position="103"/>
        <end position="124"/>
    </location>
</feature>
<feature type="region of interest" description="Disordered" evidence="1">
    <location>
        <begin position="26"/>
        <end position="65"/>
    </location>
</feature>
<protein>
    <recommendedName>
        <fullName evidence="6">Lipoprotein</fullName>
    </recommendedName>
</protein>
<dbReference type="RefSeq" id="WP_023613611.1">
    <property type="nucleotide sequence ID" value="NZ_BAUW01000050.1"/>
</dbReference>
<sequence length="141" mass="15962">MKAIKHFLVLFIGLAIFVSGCSQEAEKSQEPADKGKAKTAETKPADDEKAKEDQEKKEPEEDVVVNPLPTTYSELEALHQGPYHDLVWAGSLYLLEGFENNNLVYISIRVLINALFLPLIYIYLTIKYRQDLGEGVDNEYK</sequence>
<keyword evidence="3" id="KW-0732">Signal</keyword>
<feature type="signal peptide" evidence="3">
    <location>
        <begin position="1"/>
        <end position="24"/>
    </location>
</feature>
<keyword evidence="2" id="KW-0472">Membrane</keyword>
<feature type="chain" id="PRO_5004849252" description="Lipoprotein" evidence="3">
    <location>
        <begin position="25"/>
        <end position="141"/>
    </location>
</feature>
<evidence type="ECO:0000256" key="3">
    <source>
        <dbReference type="SAM" id="SignalP"/>
    </source>
</evidence>
<proteinExistence type="predicted"/>
<organism evidence="4 5">
    <name type="scientific">Mesobacillus boroniphilus JCM 21738</name>
    <dbReference type="NCBI Taxonomy" id="1294265"/>
    <lineage>
        <taxon>Bacteria</taxon>
        <taxon>Bacillati</taxon>
        <taxon>Bacillota</taxon>
        <taxon>Bacilli</taxon>
        <taxon>Bacillales</taxon>
        <taxon>Bacillaceae</taxon>
        <taxon>Mesobacillus</taxon>
    </lineage>
</organism>
<evidence type="ECO:0000313" key="4">
    <source>
        <dbReference type="EMBL" id="GAE46661.1"/>
    </source>
</evidence>
<keyword evidence="2" id="KW-0812">Transmembrane</keyword>
<keyword evidence="5" id="KW-1185">Reference proteome</keyword>
<gene>
    <name evidence="4" type="ORF">JCM21738_3579</name>
</gene>
<keyword evidence="2" id="KW-1133">Transmembrane helix</keyword>
<name>W4RQS1_9BACI</name>
<evidence type="ECO:0008006" key="6">
    <source>
        <dbReference type="Google" id="ProtNLM"/>
    </source>
</evidence>
<evidence type="ECO:0000256" key="2">
    <source>
        <dbReference type="SAM" id="Phobius"/>
    </source>
</evidence>